<accession>A0A8H3WTT0</accession>
<dbReference type="AlphaFoldDB" id="A0A8H3WTT0"/>
<sequence length="70" mass="7919">MNKQMQQEKTDDSNSNSSIEVLSENYNNEPCSSSKAIMKKRSKSQNLKSRKRAALAPKNDDNTDVNTQIQ</sequence>
<feature type="region of interest" description="Disordered" evidence="1">
    <location>
        <begin position="1"/>
        <end position="70"/>
    </location>
</feature>
<feature type="non-terminal residue" evidence="2">
    <location>
        <position position="1"/>
    </location>
</feature>
<protein>
    <submittedName>
        <fullName evidence="2">Uncharacterized protein</fullName>
    </submittedName>
</protein>
<proteinExistence type="predicted"/>
<dbReference type="Proteomes" id="UP000439903">
    <property type="component" value="Unassembled WGS sequence"/>
</dbReference>
<feature type="compositionally biased region" description="Basic and acidic residues" evidence="1">
    <location>
        <begin position="1"/>
        <end position="12"/>
    </location>
</feature>
<reference evidence="2 3" key="1">
    <citation type="journal article" date="2019" name="Environ. Microbiol.">
        <title>At the nexus of three kingdoms: the genome of the mycorrhizal fungus Gigaspora margarita provides insights into plant, endobacterial and fungal interactions.</title>
        <authorList>
            <person name="Venice F."/>
            <person name="Ghignone S."/>
            <person name="Salvioli di Fossalunga A."/>
            <person name="Amselem J."/>
            <person name="Novero M."/>
            <person name="Xianan X."/>
            <person name="Sedzielewska Toro K."/>
            <person name="Morin E."/>
            <person name="Lipzen A."/>
            <person name="Grigoriev I.V."/>
            <person name="Henrissat B."/>
            <person name="Martin F.M."/>
            <person name="Bonfante P."/>
        </authorList>
    </citation>
    <scope>NUCLEOTIDE SEQUENCE [LARGE SCALE GENOMIC DNA]</scope>
    <source>
        <strain evidence="2 3">BEG34</strain>
    </source>
</reference>
<evidence type="ECO:0000313" key="3">
    <source>
        <dbReference type="Proteomes" id="UP000439903"/>
    </source>
</evidence>
<dbReference type="EMBL" id="WTPW01003482">
    <property type="protein sequence ID" value="KAF0341598.1"/>
    <property type="molecule type" value="Genomic_DNA"/>
</dbReference>
<evidence type="ECO:0000313" key="2">
    <source>
        <dbReference type="EMBL" id="KAF0341598.1"/>
    </source>
</evidence>
<feature type="compositionally biased region" description="Polar residues" evidence="1">
    <location>
        <begin position="13"/>
        <end position="35"/>
    </location>
</feature>
<evidence type="ECO:0000256" key="1">
    <source>
        <dbReference type="SAM" id="MobiDB-lite"/>
    </source>
</evidence>
<feature type="compositionally biased region" description="Basic residues" evidence="1">
    <location>
        <begin position="37"/>
        <end position="53"/>
    </location>
</feature>
<keyword evidence="3" id="KW-1185">Reference proteome</keyword>
<name>A0A8H3WTT0_GIGMA</name>
<comment type="caution">
    <text evidence="2">The sequence shown here is derived from an EMBL/GenBank/DDBJ whole genome shotgun (WGS) entry which is preliminary data.</text>
</comment>
<gene>
    <name evidence="2" type="ORF">F8M41_016235</name>
</gene>
<organism evidence="2 3">
    <name type="scientific">Gigaspora margarita</name>
    <dbReference type="NCBI Taxonomy" id="4874"/>
    <lineage>
        <taxon>Eukaryota</taxon>
        <taxon>Fungi</taxon>
        <taxon>Fungi incertae sedis</taxon>
        <taxon>Mucoromycota</taxon>
        <taxon>Glomeromycotina</taxon>
        <taxon>Glomeromycetes</taxon>
        <taxon>Diversisporales</taxon>
        <taxon>Gigasporaceae</taxon>
        <taxon>Gigaspora</taxon>
    </lineage>
</organism>